<evidence type="ECO:0000313" key="3">
    <source>
        <dbReference type="EMBL" id="AXB88808.1"/>
    </source>
</evidence>
<organism evidence="3">
    <name type="scientific">Staphylococcus epidermidis</name>
    <dbReference type="NCBI Taxonomy" id="1282"/>
    <lineage>
        <taxon>Bacteria</taxon>
        <taxon>Bacillati</taxon>
        <taxon>Bacillota</taxon>
        <taxon>Bacilli</taxon>
        <taxon>Bacillales</taxon>
        <taxon>Staphylococcaceae</taxon>
        <taxon>Staphylococcus</taxon>
    </lineage>
</organism>
<dbReference type="InterPro" id="IPR003675">
    <property type="entry name" value="Rce1/LyrA-like_dom"/>
</dbReference>
<accession>A0A3G1RLA6</accession>
<reference evidence="3" key="1">
    <citation type="journal article" date="2018" name="Front Microbiol 9">
        <title>Significant Enrichment and Diversity of the Staphylococcal Arginine Catabolic Mobile Element ACME in Staphylococcus epidermidis Isolates From Subgingival Peri-implantitis Sites and Periodontal Pockets.</title>
        <authorList>
            <person name="O'Connor A.M."/>
            <person name="McManus B.A."/>
            <person name="Kinnevey P.M."/>
            <person name="Brennan G.I."/>
            <person name="Fleming T.E."/>
            <person name="Cashin P.J."/>
            <person name="O'Sullivan M."/>
            <person name="Polyzois I."/>
            <person name="Coleman D.C."/>
        </authorList>
    </citation>
    <scope>NUCLEOTIDE SEQUENCE</scope>
    <source>
        <strain evidence="4">I12OR1</strain>
        <strain evidence="3">P11PPP12</strain>
    </source>
</reference>
<dbReference type="AlphaFoldDB" id="A0A3G1RLA6"/>
<dbReference type="PANTHER" id="PTHR39430">
    <property type="entry name" value="MEMBRANE-ASSOCIATED PROTEASE-RELATED"/>
    <property type="match status" value="1"/>
</dbReference>
<dbReference type="EMBL" id="MH188477">
    <property type="protein sequence ID" value="AXB89209.1"/>
    <property type="molecule type" value="Genomic_DNA"/>
</dbReference>
<feature type="transmembrane region" description="Helical" evidence="1">
    <location>
        <begin position="45"/>
        <end position="64"/>
    </location>
</feature>
<feature type="transmembrane region" description="Helical" evidence="1">
    <location>
        <begin position="255"/>
        <end position="273"/>
    </location>
</feature>
<keyword evidence="1" id="KW-0472">Membrane</keyword>
<keyword evidence="1" id="KW-0812">Transmembrane</keyword>
<proteinExistence type="predicted"/>
<feature type="transmembrane region" description="Helical" evidence="1">
    <location>
        <begin position="124"/>
        <end position="143"/>
    </location>
</feature>
<keyword evidence="1" id="KW-1133">Transmembrane helix</keyword>
<feature type="domain" description="CAAX prenyl protease 2/Lysostaphin resistance protein A-like" evidence="2">
    <location>
        <begin position="124"/>
        <end position="219"/>
    </location>
</feature>
<dbReference type="EMBL" id="MH188467">
    <property type="protein sequence ID" value="AXB88808.1"/>
    <property type="molecule type" value="Genomic_DNA"/>
</dbReference>
<protein>
    <recommendedName>
        <fullName evidence="2">CAAX prenyl protease 2/Lysostaphin resistance protein A-like domain-containing protein</fullName>
    </recommendedName>
</protein>
<feature type="transmembrane region" description="Helical" evidence="1">
    <location>
        <begin position="155"/>
        <end position="174"/>
    </location>
</feature>
<feature type="transmembrane region" description="Helical" evidence="1">
    <location>
        <begin position="85"/>
        <end position="104"/>
    </location>
</feature>
<dbReference type="GO" id="GO:0080120">
    <property type="term" value="P:CAAX-box protein maturation"/>
    <property type="evidence" value="ECO:0007669"/>
    <property type="project" value="UniProtKB-ARBA"/>
</dbReference>
<name>A0A3G1RLA6_STAEP</name>
<dbReference type="PANTHER" id="PTHR39430:SF1">
    <property type="entry name" value="PROTEASE"/>
    <property type="match status" value="1"/>
</dbReference>
<dbReference type="Pfam" id="PF02517">
    <property type="entry name" value="Rce1-like"/>
    <property type="match status" value="1"/>
</dbReference>
<feature type="transmembrane region" description="Helical" evidence="1">
    <location>
        <begin position="180"/>
        <end position="199"/>
    </location>
</feature>
<evidence type="ECO:0000259" key="2">
    <source>
        <dbReference type="Pfam" id="PF02517"/>
    </source>
</evidence>
<sequence length="282" mass="32307">MGGFIMKIKKLLKTLLIILLCFVLSVIVQNISMLWHIVSIWSVEYILHALTYIVLSYFSVKWFIEIVLKSNMKDYRIIPVKFFKSCFLIGLILILVIDLIYLLFIPGKLIIPHYSTSVGFMEMFFSAFLITGIAAPIFEEMVFRGILMRYFEKQYGILFGIIIPSILFSLVHLFNGELKGENLLLLLIGGSIAGIMYAVTAWTFNSIWASAILHMLWNINGLLNITTQDDHWGVYQYILETKNVLITGGDYGMDTSLLSICSYIAVIIVMIVTKRHFNFLLK</sequence>
<evidence type="ECO:0000256" key="1">
    <source>
        <dbReference type="SAM" id="Phobius"/>
    </source>
</evidence>
<feature type="transmembrane region" description="Helical" evidence="1">
    <location>
        <begin position="12"/>
        <end position="33"/>
    </location>
</feature>
<evidence type="ECO:0000313" key="4">
    <source>
        <dbReference type="EMBL" id="AXB89209.1"/>
    </source>
</evidence>
<dbReference type="GO" id="GO:0004175">
    <property type="term" value="F:endopeptidase activity"/>
    <property type="evidence" value="ECO:0007669"/>
    <property type="project" value="UniProtKB-ARBA"/>
</dbReference>